<name>A0A8D0PEF7_PIG</name>
<dbReference type="Proteomes" id="UP000694724">
    <property type="component" value="Unplaced"/>
</dbReference>
<accession>A0A8D0PEF7</accession>
<dbReference type="Ensembl" id="ENSSSCT00025016150.1">
    <property type="protein sequence ID" value="ENSSSCP00025006411.1"/>
    <property type="gene ID" value="ENSSSCG00025012203.1"/>
</dbReference>
<dbReference type="Proteomes" id="UP000694727">
    <property type="component" value="Unplaced"/>
</dbReference>
<dbReference type="Proteomes" id="UP000694726">
    <property type="component" value="Unplaced"/>
</dbReference>
<evidence type="ECO:0000313" key="3">
    <source>
        <dbReference type="Proteomes" id="UP000694726"/>
    </source>
</evidence>
<evidence type="ECO:0000313" key="2">
    <source>
        <dbReference type="Ensembl" id="ENSSSCP00015030285.1"/>
    </source>
</evidence>
<protein>
    <submittedName>
        <fullName evidence="2">Uncharacterized protein</fullName>
    </submittedName>
</protein>
<evidence type="ECO:0000256" key="1">
    <source>
        <dbReference type="SAM" id="MobiDB-lite"/>
    </source>
</evidence>
<dbReference type="AlphaFoldDB" id="A0A8D0PEF7"/>
<dbReference type="Ensembl" id="ENSSSCT00015075505.1">
    <property type="protein sequence ID" value="ENSSSCP00015030285.1"/>
    <property type="gene ID" value="ENSSSCG00015056659.1"/>
</dbReference>
<feature type="compositionally biased region" description="Polar residues" evidence="1">
    <location>
        <begin position="1"/>
        <end position="10"/>
    </location>
</feature>
<organism evidence="2 3">
    <name type="scientific">Sus scrofa</name>
    <name type="common">Pig</name>
    <dbReference type="NCBI Taxonomy" id="9823"/>
    <lineage>
        <taxon>Eukaryota</taxon>
        <taxon>Metazoa</taxon>
        <taxon>Chordata</taxon>
        <taxon>Craniata</taxon>
        <taxon>Vertebrata</taxon>
        <taxon>Euteleostomi</taxon>
        <taxon>Mammalia</taxon>
        <taxon>Eutheria</taxon>
        <taxon>Laurasiatheria</taxon>
        <taxon>Artiodactyla</taxon>
        <taxon>Suina</taxon>
        <taxon>Suidae</taxon>
        <taxon>Sus</taxon>
    </lineage>
</organism>
<reference evidence="2" key="1">
    <citation type="submission" date="2025-05" db="UniProtKB">
        <authorList>
            <consortium name="Ensembl"/>
        </authorList>
    </citation>
    <scope>IDENTIFICATION</scope>
</reference>
<feature type="region of interest" description="Disordered" evidence="1">
    <location>
        <begin position="1"/>
        <end position="39"/>
    </location>
</feature>
<sequence>MSRSMKTSVTGVPKSENPALGKGPKVPLSNTVKTKGKQQNKDISAYRIQRAWLSHLDKTMFQLLKHTICAAEHHVTYEILKKVSPLEAELVKDPCMKCKVRFRFSGEKFPPFIVFKIFLQTEGHGYKYFSGKKLLKPSSEAVVDVCKIMGKKKFYHQIMEDERLFQKFKITDEIDIVTLKDYMQEPQKDIPGPKQKQSIILSTPSFDIVKVSELMSDDELEKEEKELFAWCQELYVNNSPSS</sequence>
<dbReference type="PANTHER" id="PTHR33504:SF1">
    <property type="entry name" value="FAMILY WITH SEQUENCE SIMILARITY 90, MEMBER A1B"/>
    <property type="match status" value="1"/>
</dbReference>
<dbReference type="Ensembl" id="ENSSSCT00055017877.1">
    <property type="protein sequence ID" value="ENSSSCP00055014103.1"/>
    <property type="gene ID" value="ENSSSCG00055009146.1"/>
</dbReference>
<dbReference type="PANTHER" id="PTHR33504">
    <property type="entry name" value="NADH DEHYDROGENASE (UBIQUINONE) 1 BETA SUBCOMPLEX, 4"/>
    <property type="match status" value="1"/>
</dbReference>
<proteinExistence type="predicted"/>